<keyword evidence="3 5" id="KW-1133">Transmembrane helix</keyword>
<protein>
    <submittedName>
        <fullName evidence="6">FUSC family protein</fullName>
    </submittedName>
</protein>
<evidence type="ECO:0000313" key="7">
    <source>
        <dbReference type="Proteomes" id="UP001523528"/>
    </source>
</evidence>
<dbReference type="Proteomes" id="UP001523528">
    <property type="component" value="Unassembled WGS sequence"/>
</dbReference>
<feature type="transmembrane region" description="Helical" evidence="5">
    <location>
        <begin position="123"/>
        <end position="140"/>
    </location>
</feature>
<keyword evidence="7" id="KW-1185">Reference proteome</keyword>
<feature type="transmembrane region" description="Helical" evidence="5">
    <location>
        <begin position="510"/>
        <end position="532"/>
    </location>
</feature>
<gene>
    <name evidence="6" type="ORF">NKW50_03395</name>
</gene>
<feature type="transmembrane region" description="Helical" evidence="5">
    <location>
        <begin position="71"/>
        <end position="91"/>
    </location>
</feature>
<feature type="transmembrane region" description="Helical" evidence="5">
    <location>
        <begin position="404"/>
        <end position="422"/>
    </location>
</feature>
<evidence type="ECO:0000256" key="2">
    <source>
        <dbReference type="ARBA" id="ARBA00022692"/>
    </source>
</evidence>
<evidence type="ECO:0000256" key="1">
    <source>
        <dbReference type="ARBA" id="ARBA00004141"/>
    </source>
</evidence>
<dbReference type="InterPro" id="IPR006726">
    <property type="entry name" value="PHBA_efflux_AaeB/fusaric-R"/>
</dbReference>
<dbReference type="RefSeq" id="WP_165993478.1">
    <property type="nucleotide sequence ID" value="NZ_JAMYZY010000121.1"/>
</dbReference>
<name>A0ABT1EXH6_9PROT</name>
<feature type="transmembrane region" description="Helical" evidence="5">
    <location>
        <begin position="146"/>
        <end position="170"/>
    </location>
</feature>
<evidence type="ECO:0000313" key="6">
    <source>
        <dbReference type="EMBL" id="MCP1257636.1"/>
    </source>
</evidence>
<keyword evidence="2 5" id="KW-0812">Transmembrane</keyword>
<dbReference type="EMBL" id="JAMYZZ010000003">
    <property type="protein sequence ID" value="MCP1257636.1"/>
    <property type="molecule type" value="Genomic_DNA"/>
</dbReference>
<comment type="caution">
    <text evidence="6">The sequence shown here is derived from an EMBL/GenBank/DDBJ whole genome shotgun (WGS) entry which is preliminary data.</text>
</comment>
<evidence type="ECO:0000256" key="4">
    <source>
        <dbReference type="ARBA" id="ARBA00023136"/>
    </source>
</evidence>
<dbReference type="PANTHER" id="PTHR31086">
    <property type="entry name" value="ALUMINUM-ACTIVATED MALATE TRANSPORTER 10"/>
    <property type="match status" value="1"/>
</dbReference>
<evidence type="ECO:0000256" key="5">
    <source>
        <dbReference type="SAM" id="Phobius"/>
    </source>
</evidence>
<proteinExistence type="predicted"/>
<dbReference type="Pfam" id="PF04632">
    <property type="entry name" value="FUSC"/>
    <property type="match status" value="1"/>
</dbReference>
<feature type="transmembrane region" description="Helical" evidence="5">
    <location>
        <begin position="434"/>
        <end position="453"/>
    </location>
</feature>
<feature type="transmembrane region" description="Helical" evidence="5">
    <location>
        <begin position="378"/>
        <end position="398"/>
    </location>
</feature>
<accession>A0ABT1EXH6</accession>
<feature type="transmembrane region" description="Helical" evidence="5">
    <location>
        <begin position="97"/>
        <end position="116"/>
    </location>
</feature>
<keyword evidence="4 5" id="KW-0472">Membrane</keyword>
<sequence length="699" mass="77606">MQGKTRRQAIWNWEWLFAPSLSDFLFSLRTTITSLIALSIAMWMELGQPQWAAMTIWIVAQKTIGESLSKAHWRIVGTLLGAVAAIVLVSAAPQQPWLFFPMLAFWIGLCAGLGTLCSNFRSYMFVLMGFTCAIISISAITDSDHVFQIAIARSTYIILGVICEMTVALVCEPNASSRAHAAIREYLREIIIMTASVVREILLKRSPPARDLYDTFSHVMALSDRIEFSAIETGRSRSMTAYAQGTLGEATRFLSRGLGMRTRLSLSVHENGPEVSPLIASFVTTLENVPHLLTTQEGEQVLRDQTDRLVADCETSIARTAAQEDSSADRAFLVEQQIVLQGLVLLMREFSLLMHCFSGMESERKTVSRLRLVRFPDWRAALINGLRSFVSVLLAALIWEVTGWPTGSLVVMFVCVVCARFAAFPNPLVASKTFFFGAVWAVLAAVVPVFLIMPVTSDYPLFCFFVAIPMVIGGLVNRHAATAAVGASFVNFFPFMLLPENHSRVDEIQWFNTSLALLMGLGLGGMIFRYLLPFGVGHFLKVFDRFICKKMKEITTLPECVSDQVWVGGIVQGMENFIAHCKAQDLARVDLWLHSTFAVMTAGRNLIYLESKLTDKALPADIVAHIRKAIPSFLSMLHKTQPSTGDVTDAMQCLREREQKEKSPLLRAKLTDVIGAMAIVNAELSSHVVASRRLADWKL</sequence>
<evidence type="ECO:0000256" key="3">
    <source>
        <dbReference type="ARBA" id="ARBA00022989"/>
    </source>
</evidence>
<reference evidence="6 7" key="1">
    <citation type="submission" date="2022-06" db="EMBL/GenBank/DDBJ databases">
        <title>Acetobacer genomes from food samples.</title>
        <authorList>
            <person name="Sombolestani A."/>
        </authorList>
    </citation>
    <scope>NUCLEOTIDE SEQUENCE [LARGE SCALE GENOMIC DNA]</scope>
    <source>
        <strain evidence="6 7">R-83285</strain>
    </source>
</reference>
<feature type="transmembrane region" description="Helical" evidence="5">
    <location>
        <begin position="481"/>
        <end position="498"/>
    </location>
</feature>
<comment type="subcellular location">
    <subcellularLocation>
        <location evidence="1">Membrane</location>
        <topology evidence="1">Multi-pass membrane protein</topology>
    </subcellularLocation>
</comment>
<organism evidence="6 7">
    <name type="scientific">Acetobacter lambici</name>
    <dbReference type="NCBI Taxonomy" id="1332824"/>
    <lineage>
        <taxon>Bacteria</taxon>
        <taxon>Pseudomonadati</taxon>
        <taxon>Pseudomonadota</taxon>
        <taxon>Alphaproteobacteria</taxon>
        <taxon>Acetobacterales</taxon>
        <taxon>Acetobacteraceae</taxon>
        <taxon>Acetobacter</taxon>
    </lineage>
</organism>